<dbReference type="AlphaFoldDB" id="A0A0D0DM97"/>
<evidence type="ECO:0000313" key="1">
    <source>
        <dbReference type="EMBL" id="KIK79525.1"/>
    </source>
</evidence>
<protein>
    <submittedName>
        <fullName evidence="1">Uncharacterized protein</fullName>
    </submittedName>
</protein>
<proteinExistence type="predicted"/>
<reference evidence="1 2" key="1">
    <citation type="submission" date="2014-04" db="EMBL/GenBank/DDBJ databases">
        <authorList>
            <consortium name="DOE Joint Genome Institute"/>
            <person name="Kuo A."/>
            <person name="Kohler A."/>
            <person name="Jargeat P."/>
            <person name="Nagy L.G."/>
            <person name="Floudas D."/>
            <person name="Copeland A."/>
            <person name="Barry K.W."/>
            <person name="Cichocki N."/>
            <person name="Veneault-Fourrey C."/>
            <person name="LaButti K."/>
            <person name="Lindquist E.A."/>
            <person name="Lipzen A."/>
            <person name="Lundell T."/>
            <person name="Morin E."/>
            <person name="Murat C."/>
            <person name="Sun H."/>
            <person name="Tunlid A."/>
            <person name="Henrissat B."/>
            <person name="Grigoriev I.V."/>
            <person name="Hibbett D.S."/>
            <person name="Martin F."/>
            <person name="Nordberg H.P."/>
            <person name="Cantor M.N."/>
            <person name="Hua S.X."/>
        </authorList>
    </citation>
    <scope>NUCLEOTIDE SEQUENCE [LARGE SCALE GENOMIC DNA]</scope>
    <source>
        <strain evidence="1 2">Ve08.2h10</strain>
    </source>
</reference>
<gene>
    <name evidence="1" type="ORF">PAXRUDRAFT_161104</name>
</gene>
<accession>A0A0D0DM97</accession>
<dbReference type="HOGENOM" id="CLU_040082_6_1_1"/>
<evidence type="ECO:0000313" key="2">
    <source>
        <dbReference type="Proteomes" id="UP000054538"/>
    </source>
</evidence>
<dbReference type="EMBL" id="KN826256">
    <property type="protein sequence ID" value="KIK79525.1"/>
    <property type="molecule type" value="Genomic_DNA"/>
</dbReference>
<dbReference type="Proteomes" id="UP000054538">
    <property type="component" value="Unassembled WGS sequence"/>
</dbReference>
<organism evidence="1 2">
    <name type="scientific">Paxillus rubicundulus Ve08.2h10</name>
    <dbReference type="NCBI Taxonomy" id="930991"/>
    <lineage>
        <taxon>Eukaryota</taxon>
        <taxon>Fungi</taxon>
        <taxon>Dikarya</taxon>
        <taxon>Basidiomycota</taxon>
        <taxon>Agaricomycotina</taxon>
        <taxon>Agaricomycetes</taxon>
        <taxon>Agaricomycetidae</taxon>
        <taxon>Boletales</taxon>
        <taxon>Paxilineae</taxon>
        <taxon>Paxillaceae</taxon>
        <taxon>Paxillus</taxon>
    </lineage>
</organism>
<reference evidence="2" key="2">
    <citation type="submission" date="2015-01" db="EMBL/GenBank/DDBJ databases">
        <title>Evolutionary Origins and Diversification of the Mycorrhizal Mutualists.</title>
        <authorList>
            <consortium name="DOE Joint Genome Institute"/>
            <consortium name="Mycorrhizal Genomics Consortium"/>
            <person name="Kohler A."/>
            <person name="Kuo A."/>
            <person name="Nagy L.G."/>
            <person name="Floudas D."/>
            <person name="Copeland A."/>
            <person name="Barry K.W."/>
            <person name="Cichocki N."/>
            <person name="Veneault-Fourrey C."/>
            <person name="LaButti K."/>
            <person name="Lindquist E.A."/>
            <person name="Lipzen A."/>
            <person name="Lundell T."/>
            <person name="Morin E."/>
            <person name="Murat C."/>
            <person name="Riley R."/>
            <person name="Ohm R."/>
            <person name="Sun H."/>
            <person name="Tunlid A."/>
            <person name="Henrissat B."/>
            <person name="Grigoriev I.V."/>
            <person name="Hibbett D.S."/>
            <person name="Martin F."/>
        </authorList>
    </citation>
    <scope>NUCLEOTIDE SEQUENCE [LARGE SCALE GENOMIC DNA]</scope>
    <source>
        <strain evidence="2">Ve08.2h10</strain>
    </source>
</reference>
<sequence>VLDMLVTAPIYPKYVKLPKDVTPPQITENPKLFPFFKECRGAINGSHITVYVLEEDSP</sequence>
<dbReference type="InParanoid" id="A0A0D0DM97"/>
<keyword evidence="2" id="KW-1185">Reference proteome</keyword>
<feature type="non-terminal residue" evidence="1">
    <location>
        <position position="1"/>
    </location>
</feature>
<name>A0A0D0DM97_9AGAM</name>
<dbReference type="OrthoDB" id="1681765at2759"/>